<comment type="caution">
    <text evidence="2">The sequence shown here is derived from an EMBL/GenBank/DDBJ whole genome shotgun (WGS) entry which is preliminary data.</text>
</comment>
<dbReference type="AlphaFoldDB" id="A0A834YDJ6"/>
<sequence>MQRYSVTSCGGGVSSNAVGGTSVRDTTRADSSFPSTSINLNPRRPSQITPYKLKCDKEPLNSRLGPPDFYPQTTNCPEETLTREYVQSGYKETVEGLEVNF</sequence>
<dbReference type="OrthoDB" id="20828at2759"/>
<dbReference type="Proteomes" id="UP000655225">
    <property type="component" value="Unassembled WGS sequence"/>
</dbReference>
<protein>
    <submittedName>
        <fullName evidence="2">Uncharacterized protein</fullName>
    </submittedName>
</protein>
<feature type="region of interest" description="Disordered" evidence="1">
    <location>
        <begin position="1"/>
        <end position="49"/>
    </location>
</feature>
<evidence type="ECO:0000256" key="1">
    <source>
        <dbReference type="SAM" id="MobiDB-lite"/>
    </source>
</evidence>
<dbReference type="EMBL" id="JABCRI010000021">
    <property type="protein sequence ID" value="KAF8380228.1"/>
    <property type="molecule type" value="Genomic_DNA"/>
</dbReference>
<accession>A0A834YDJ6</accession>
<proteinExistence type="predicted"/>
<organism evidence="2 3">
    <name type="scientific">Tetracentron sinense</name>
    <name type="common">Spur-leaf</name>
    <dbReference type="NCBI Taxonomy" id="13715"/>
    <lineage>
        <taxon>Eukaryota</taxon>
        <taxon>Viridiplantae</taxon>
        <taxon>Streptophyta</taxon>
        <taxon>Embryophyta</taxon>
        <taxon>Tracheophyta</taxon>
        <taxon>Spermatophyta</taxon>
        <taxon>Magnoliopsida</taxon>
        <taxon>Trochodendrales</taxon>
        <taxon>Trochodendraceae</taxon>
        <taxon>Tetracentron</taxon>
    </lineage>
</organism>
<evidence type="ECO:0000313" key="2">
    <source>
        <dbReference type="EMBL" id="KAF8380228.1"/>
    </source>
</evidence>
<keyword evidence="3" id="KW-1185">Reference proteome</keyword>
<feature type="compositionally biased region" description="Polar residues" evidence="1">
    <location>
        <begin position="29"/>
        <end position="49"/>
    </location>
</feature>
<feature type="compositionally biased region" description="Polar residues" evidence="1">
    <location>
        <begin position="1"/>
        <end position="19"/>
    </location>
</feature>
<reference evidence="2 3" key="1">
    <citation type="submission" date="2020-04" db="EMBL/GenBank/DDBJ databases">
        <title>Plant Genome Project.</title>
        <authorList>
            <person name="Zhang R.-G."/>
        </authorList>
    </citation>
    <scope>NUCLEOTIDE SEQUENCE [LARGE SCALE GENOMIC DNA]</scope>
    <source>
        <strain evidence="2">YNK0</strain>
        <tissue evidence="2">Leaf</tissue>
    </source>
</reference>
<evidence type="ECO:0000313" key="3">
    <source>
        <dbReference type="Proteomes" id="UP000655225"/>
    </source>
</evidence>
<dbReference type="PANTHER" id="PTHR46567">
    <property type="entry name" value="MEDIATOR OF RNA POLYMERASE II TRANSCRIPTION SUBUNIT 12"/>
    <property type="match status" value="1"/>
</dbReference>
<name>A0A834YDJ6_TETSI</name>
<gene>
    <name evidence="2" type="ORF">HHK36_027710</name>
</gene>
<dbReference type="PANTHER" id="PTHR46567:SF1">
    <property type="entry name" value="MEDIATOR OF RNA POLYMERASE II TRANSCRIPTION SUBUNIT 12"/>
    <property type="match status" value="1"/>
</dbReference>